<keyword evidence="12" id="KW-1185">Reference proteome</keyword>
<dbReference type="InterPro" id="IPR000504">
    <property type="entry name" value="RRM_dom"/>
</dbReference>
<dbReference type="Ensembl" id="ENSSVLT00005006616.1">
    <property type="protein sequence ID" value="ENSSVLP00005005943.1"/>
    <property type="gene ID" value="ENSSVLG00005004731.1"/>
</dbReference>
<proteinExistence type="predicted"/>
<comment type="subunit">
    <text evidence="3">Homodimer.</text>
</comment>
<dbReference type="InterPro" id="IPR012677">
    <property type="entry name" value="Nucleotide-bd_a/b_plait_sf"/>
</dbReference>
<evidence type="ECO:0000259" key="10">
    <source>
        <dbReference type="PROSITE" id="PS50102"/>
    </source>
</evidence>
<dbReference type="Gene3D" id="3.30.70.330">
    <property type="match status" value="1"/>
</dbReference>
<keyword evidence="6 9" id="KW-0694">RNA-binding</keyword>
<evidence type="ECO:0000256" key="3">
    <source>
        <dbReference type="ARBA" id="ARBA00011738"/>
    </source>
</evidence>
<reference evidence="11" key="1">
    <citation type="submission" date="2025-08" db="UniProtKB">
        <authorList>
            <consortium name="Ensembl"/>
        </authorList>
    </citation>
    <scope>IDENTIFICATION</scope>
</reference>
<dbReference type="GO" id="GO:0003723">
    <property type="term" value="F:RNA binding"/>
    <property type="evidence" value="ECO:0007669"/>
    <property type="project" value="UniProtKB-UniRule"/>
</dbReference>
<dbReference type="GO" id="GO:0005730">
    <property type="term" value="C:nucleolus"/>
    <property type="evidence" value="ECO:0007669"/>
    <property type="project" value="UniProtKB-SubCell"/>
</dbReference>
<keyword evidence="5" id="KW-0963">Cytoplasm</keyword>
<dbReference type="PANTHER" id="PTHR31164:SF1">
    <property type="entry name" value="RAD52 MOTIF-CONTAINING PROTEIN 1"/>
    <property type="match status" value="1"/>
</dbReference>
<dbReference type="GO" id="GO:0003677">
    <property type="term" value="F:DNA binding"/>
    <property type="evidence" value="ECO:0007669"/>
    <property type="project" value="UniProtKB-KW"/>
</dbReference>
<evidence type="ECO:0000256" key="4">
    <source>
        <dbReference type="ARBA" id="ARBA00013723"/>
    </source>
</evidence>
<dbReference type="SUPFAM" id="SSF54928">
    <property type="entry name" value="RNA-binding domain, RBD"/>
    <property type="match status" value="1"/>
</dbReference>
<evidence type="ECO:0000313" key="12">
    <source>
        <dbReference type="Proteomes" id="UP000694564"/>
    </source>
</evidence>
<name>A0A8D2AS80_SCIVU</name>
<dbReference type="Pfam" id="PF25517">
    <property type="entry name" value="DSRM_RDM1"/>
    <property type="match status" value="1"/>
</dbReference>
<dbReference type="PANTHER" id="PTHR31164">
    <property type="entry name" value="RAD52 MOTIF-CONTAINING PROTEIN 1"/>
    <property type="match status" value="1"/>
</dbReference>
<dbReference type="Proteomes" id="UP000694564">
    <property type="component" value="Chromosome 3"/>
</dbReference>
<dbReference type="Pfam" id="PF00076">
    <property type="entry name" value="RRM_1"/>
    <property type="match status" value="1"/>
</dbReference>
<dbReference type="AlphaFoldDB" id="A0A8D2AS80"/>
<dbReference type="GeneTree" id="ENSGT00390000018397"/>
<dbReference type="PROSITE" id="PS50102">
    <property type="entry name" value="RRM"/>
    <property type="match status" value="1"/>
</dbReference>
<evidence type="ECO:0000256" key="6">
    <source>
        <dbReference type="ARBA" id="ARBA00022884"/>
    </source>
</evidence>
<dbReference type="CDD" id="cd12364">
    <property type="entry name" value="RRM_RDM1"/>
    <property type="match status" value="1"/>
</dbReference>
<dbReference type="OrthoDB" id="6287754at2759"/>
<evidence type="ECO:0000256" key="1">
    <source>
        <dbReference type="ARBA" id="ARBA00004496"/>
    </source>
</evidence>
<dbReference type="InterPro" id="IPR035979">
    <property type="entry name" value="RBD_domain_sf"/>
</dbReference>
<evidence type="ECO:0000256" key="8">
    <source>
        <dbReference type="ARBA" id="ARBA00023242"/>
    </source>
</evidence>
<evidence type="ECO:0000256" key="9">
    <source>
        <dbReference type="PROSITE-ProRule" id="PRU00176"/>
    </source>
</evidence>
<keyword evidence="8" id="KW-0539">Nucleus</keyword>
<evidence type="ECO:0000313" key="11">
    <source>
        <dbReference type="Ensembl" id="ENSSVLP00005005943.1"/>
    </source>
</evidence>
<gene>
    <name evidence="11" type="primary">RDM1</name>
</gene>
<evidence type="ECO:0000256" key="2">
    <source>
        <dbReference type="ARBA" id="ARBA00004604"/>
    </source>
</evidence>
<dbReference type="InterPro" id="IPR040224">
    <property type="entry name" value="RDM1"/>
</dbReference>
<dbReference type="GO" id="GO:0005829">
    <property type="term" value="C:cytosol"/>
    <property type="evidence" value="ECO:0007669"/>
    <property type="project" value="Ensembl"/>
</dbReference>
<evidence type="ECO:0000256" key="5">
    <source>
        <dbReference type="ARBA" id="ARBA00022490"/>
    </source>
</evidence>
<evidence type="ECO:0000256" key="7">
    <source>
        <dbReference type="ARBA" id="ARBA00023125"/>
    </source>
</evidence>
<comment type="subcellular location">
    <subcellularLocation>
        <location evidence="1">Cytoplasm</location>
    </subcellularLocation>
    <subcellularLocation>
        <location evidence="2">Nucleus</location>
        <location evidence="2">Nucleolus</location>
    </subcellularLocation>
</comment>
<organism evidence="11 12">
    <name type="scientific">Sciurus vulgaris</name>
    <name type="common">Eurasian red squirrel</name>
    <dbReference type="NCBI Taxonomy" id="55149"/>
    <lineage>
        <taxon>Eukaryota</taxon>
        <taxon>Metazoa</taxon>
        <taxon>Chordata</taxon>
        <taxon>Craniata</taxon>
        <taxon>Vertebrata</taxon>
        <taxon>Euteleostomi</taxon>
        <taxon>Mammalia</taxon>
        <taxon>Eutheria</taxon>
        <taxon>Euarchontoglires</taxon>
        <taxon>Glires</taxon>
        <taxon>Rodentia</taxon>
        <taxon>Sciuromorpha</taxon>
        <taxon>Sciuridae</taxon>
        <taxon>Sciurinae</taxon>
        <taxon>Sciurini</taxon>
        <taxon>Sciurus</taxon>
    </lineage>
</organism>
<feature type="domain" description="RRM" evidence="10">
    <location>
        <begin position="15"/>
        <end position="98"/>
    </location>
</feature>
<dbReference type="InterPro" id="IPR034200">
    <property type="entry name" value="RDM1_RRM"/>
</dbReference>
<reference evidence="11" key="2">
    <citation type="submission" date="2025-09" db="UniProtKB">
        <authorList>
            <consortium name="Ensembl"/>
        </authorList>
    </citation>
    <scope>IDENTIFICATION</scope>
</reference>
<protein>
    <recommendedName>
        <fullName evidence="4">RAD52 motif-containing protein 1</fullName>
    </recommendedName>
</protein>
<sequence>MAELVPFAVPTESDKTLLVWELSSGPTAEALHHSLFTVFSRFGLLYSVRVFPNAAVAEPGFYAVIKFYSSRDAQRAQVACDRKLLFQKSPLRVRLGTRHKAVRHQTFALNSSQCQELANYYFGFNGWSKRIIKLQELSDLEERENEALEAPLEKRSLKFFCALEVVLLSYACRSPGVGIADEPLDQLEEGPLSFLMKRKMAQKLAIQKALSDAFQKLSIVVLESGKIAVEYRPSEEIRDARSEEELHDIIQATCFSWKQFNQGEEKCLSDFRLEEEEFKPPELN</sequence>
<dbReference type="SUPFAM" id="SSF54768">
    <property type="entry name" value="dsRNA-binding domain-like"/>
    <property type="match status" value="1"/>
</dbReference>
<accession>A0A8D2AS80</accession>
<keyword evidence="7" id="KW-0238">DNA-binding</keyword>
<dbReference type="InterPro" id="IPR057652">
    <property type="entry name" value="DSRM_RDM1"/>
</dbReference>